<comment type="similarity">
    <text evidence="1">Belongs to the GST superfamily.</text>
</comment>
<evidence type="ECO:0000259" key="3">
    <source>
        <dbReference type="PROSITE" id="PS50405"/>
    </source>
</evidence>
<dbReference type="InterPro" id="IPR004045">
    <property type="entry name" value="Glutathione_S-Trfase_N"/>
</dbReference>
<dbReference type="SFLD" id="SFLDS00019">
    <property type="entry name" value="Glutathione_Transferase_(cytos"/>
    <property type="match status" value="1"/>
</dbReference>
<dbReference type="GO" id="GO:0016740">
    <property type="term" value="F:transferase activity"/>
    <property type="evidence" value="ECO:0007669"/>
    <property type="project" value="UniProtKB-KW"/>
</dbReference>
<dbReference type="CDD" id="cd03048">
    <property type="entry name" value="GST_N_Ure2p_like"/>
    <property type="match status" value="1"/>
</dbReference>
<evidence type="ECO:0000256" key="1">
    <source>
        <dbReference type="RuleBase" id="RU003494"/>
    </source>
</evidence>
<evidence type="ECO:0000313" key="4">
    <source>
        <dbReference type="EMBL" id="QNN56662.1"/>
    </source>
</evidence>
<dbReference type="PANTHER" id="PTHR44051">
    <property type="entry name" value="GLUTATHIONE S-TRANSFERASE-RELATED"/>
    <property type="match status" value="1"/>
</dbReference>
<accession>A0A7G9RM37</accession>
<dbReference type="KEGG" id="drg:H9K76_19400"/>
<dbReference type="SFLD" id="SFLDG00358">
    <property type="entry name" value="Main_(cytGST)"/>
    <property type="match status" value="1"/>
</dbReference>
<dbReference type="Proteomes" id="UP000515811">
    <property type="component" value="Chromosome"/>
</dbReference>
<keyword evidence="5" id="KW-1185">Reference proteome</keyword>
<gene>
    <name evidence="4" type="ORF">H9K76_19400</name>
</gene>
<dbReference type="CDD" id="cd03178">
    <property type="entry name" value="GST_C_Ure2p_like"/>
    <property type="match status" value="1"/>
</dbReference>
<dbReference type="PROSITE" id="PS50404">
    <property type="entry name" value="GST_NTER"/>
    <property type="match status" value="1"/>
</dbReference>
<dbReference type="Gene3D" id="3.40.30.10">
    <property type="entry name" value="Glutaredoxin"/>
    <property type="match status" value="1"/>
</dbReference>
<reference evidence="4 5" key="1">
    <citation type="submission" date="2020-08" db="EMBL/GenBank/DDBJ databases">
        <title>Genome sequence of Diaphorobacter ruginosibacter DSM 27467T.</title>
        <authorList>
            <person name="Hyun D.-W."/>
            <person name="Bae J.-W."/>
        </authorList>
    </citation>
    <scope>NUCLEOTIDE SEQUENCE [LARGE SCALE GENOMIC DNA]</scope>
    <source>
        <strain evidence="4 5">DSM 27467</strain>
    </source>
</reference>
<proteinExistence type="inferred from homology"/>
<dbReference type="PANTHER" id="PTHR44051:SF19">
    <property type="entry name" value="DISULFIDE-BOND OXIDOREDUCTASE YFCG"/>
    <property type="match status" value="1"/>
</dbReference>
<dbReference type="PROSITE" id="PS50405">
    <property type="entry name" value="GST_CTER"/>
    <property type="match status" value="1"/>
</dbReference>
<dbReference type="Pfam" id="PF02798">
    <property type="entry name" value="GST_N"/>
    <property type="match status" value="1"/>
</dbReference>
<dbReference type="InterPro" id="IPR040079">
    <property type="entry name" value="Glutathione_S-Trfase"/>
</dbReference>
<dbReference type="InterPro" id="IPR036249">
    <property type="entry name" value="Thioredoxin-like_sf"/>
</dbReference>
<dbReference type="SFLD" id="SFLDG01150">
    <property type="entry name" value="Main.1:_Beta-like"/>
    <property type="match status" value="1"/>
</dbReference>
<organism evidence="4 5">
    <name type="scientific">Diaphorobacter ruginosibacter</name>
    <dbReference type="NCBI Taxonomy" id="1715720"/>
    <lineage>
        <taxon>Bacteria</taxon>
        <taxon>Pseudomonadati</taxon>
        <taxon>Pseudomonadota</taxon>
        <taxon>Betaproteobacteria</taxon>
        <taxon>Burkholderiales</taxon>
        <taxon>Comamonadaceae</taxon>
        <taxon>Diaphorobacter</taxon>
    </lineage>
</organism>
<name>A0A7G9RM37_9BURK</name>
<evidence type="ECO:0000259" key="2">
    <source>
        <dbReference type="PROSITE" id="PS50404"/>
    </source>
</evidence>
<dbReference type="Pfam" id="PF00043">
    <property type="entry name" value="GST_C"/>
    <property type="match status" value="1"/>
</dbReference>
<dbReference type="SUPFAM" id="SSF47616">
    <property type="entry name" value="GST C-terminal domain-like"/>
    <property type="match status" value="1"/>
</dbReference>
<dbReference type="InterPro" id="IPR004046">
    <property type="entry name" value="GST_C"/>
</dbReference>
<dbReference type="SFLD" id="SFLDG01151">
    <property type="entry name" value="Main.2:_Nu-like"/>
    <property type="match status" value="1"/>
</dbReference>
<dbReference type="InterPro" id="IPR036282">
    <property type="entry name" value="Glutathione-S-Trfase_C_sf"/>
</dbReference>
<dbReference type="InterPro" id="IPR010987">
    <property type="entry name" value="Glutathione-S-Trfase_C-like"/>
</dbReference>
<protein>
    <submittedName>
        <fullName evidence="4">Glutathione S-transferase N-terminal domain-containing protein</fullName>
    </submittedName>
</protein>
<sequence length="210" mass="23558">MIVFHTANTPNGHKVAIALQELGMPHEVVPVDLGKGEQHLPEFIALSPNNKIPVIVDRRDDGSGEQVVFESCAILIHLADKAGRLLSGDPVRRSETLQWLFLQTSSIGPMLGQLWWFRHGTSTRNEQALERYTREARRLYGVIERRLAAHPYIAGDAYSIADIAMFPWLRTTEELGLDVAEWPHVQAWLSKVGERPAVQRGLALLQPQMA</sequence>
<dbReference type="EMBL" id="CP060714">
    <property type="protein sequence ID" value="QNN56662.1"/>
    <property type="molecule type" value="Genomic_DNA"/>
</dbReference>
<feature type="domain" description="GST N-terminal" evidence="2">
    <location>
        <begin position="1"/>
        <end position="86"/>
    </location>
</feature>
<evidence type="ECO:0000313" key="5">
    <source>
        <dbReference type="Proteomes" id="UP000515811"/>
    </source>
</evidence>
<dbReference type="AlphaFoldDB" id="A0A7G9RM37"/>
<dbReference type="Gene3D" id="1.20.1050.10">
    <property type="match status" value="1"/>
</dbReference>
<dbReference type="SUPFAM" id="SSF52833">
    <property type="entry name" value="Thioredoxin-like"/>
    <property type="match status" value="1"/>
</dbReference>
<feature type="domain" description="GST C-terminal" evidence="3">
    <location>
        <begin position="89"/>
        <end position="210"/>
    </location>
</feature>
<keyword evidence="4" id="KW-0808">Transferase</keyword>
<dbReference type="RefSeq" id="WP_187596928.1">
    <property type="nucleotide sequence ID" value="NZ_CP060714.1"/>
</dbReference>